<keyword evidence="8 17" id="KW-0812">Transmembrane</keyword>
<reference evidence="18" key="1">
    <citation type="journal article" date="2014" name="Int. J. Syst. Evol. Microbiol.">
        <title>Complete genome sequence of Corynebacterium casei LMG S-19264T (=DSM 44701T), isolated from a smear-ripened cheese.</title>
        <authorList>
            <consortium name="US DOE Joint Genome Institute (JGI-PGF)"/>
            <person name="Walter F."/>
            <person name="Albersmeier A."/>
            <person name="Kalinowski J."/>
            <person name="Ruckert C."/>
        </authorList>
    </citation>
    <scope>NUCLEOTIDE SEQUENCE</scope>
    <source>
        <strain evidence="18">KCTC 12711</strain>
    </source>
</reference>
<dbReference type="InterPro" id="IPR000462">
    <property type="entry name" value="CDP-OH_P_trans"/>
</dbReference>
<dbReference type="AlphaFoldDB" id="A0A918VQ86"/>
<dbReference type="EMBL" id="BMXA01000005">
    <property type="protein sequence ID" value="GHA15084.1"/>
    <property type="molecule type" value="Genomic_DNA"/>
</dbReference>
<evidence type="ECO:0000256" key="9">
    <source>
        <dbReference type="ARBA" id="ARBA00022989"/>
    </source>
</evidence>
<name>A0A918VQ86_9GAMM</name>
<evidence type="ECO:0000256" key="12">
    <source>
        <dbReference type="ARBA" id="ARBA00023209"/>
    </source>
</evidence>
<comment type="similarity">
    <text evidence="3 16">Belongs to the CDP-alcohol phosphatidyltransferase class-I family.</text>
</comment>
<keyword evidence="13" id="KW-1208">Phospholipid metabolism</keyword>
<dbReference type="EC" id="2.7.8.5" evidence="4 15"/>
<accession>A0A918VQ86</accession>
<comment type="subcellular location">
    <subcellularLocation>
        <location evidence="1">Membrane</location>
        <topology evidence="1">Multi-pass membrane protein</topology>
    </subcellularLocation>
</comment>
<comment type="pathway">
    <text evidence="2">Phospholipid metabolism; phosphatidylglycerol biosynthesis; phosphatidylglycerol from CDP-diacylglycerol: step 1/2.</text>
</comment>
<evidence type="ECO:0000313" key="19">
    <source>
        <dbReference type="Proteomes" id="UP000614811"/>
    </source>
</evidence>
<reference evidence="18" key="2">
    <citation type="submission" date="2020-09" db="EMBL/GenBank/DDBJ databases">
        <authorList>
            <person name="Sun Q."/>
            <person name="Kim S."/>
        </authorList>
    </citation>
    <scope>NUCLEOTIDE SEQUENCE</scope>
    <source>
        <strain evidence="18">KCTC 12711</strain>
    </source>
</reference>
<keyword evidence="9 17" id="KW-1133">Transmembrane helix</keyword>
<proteinExistence type="inferred from homology"/>
<keyword evidence="11 17" id="KW-0472">Membrane</keyword>
<organism evidence="18 19">
    <name type="scientific">Arenicella chitinivorans</name>
    <dbReference type="NCBI Taxonomy" id="1329800"/>
    <lineage>
        <taxon>Bacteria</taxon>
        <taxon>Pseudomonadati</taxon>
        <taxon>Pseudomonadota</taxon>
        <taxon>Gammaproteobacteria</taxon>
        <taxon>Arenicellales</taxon>
        <taxon>Arenicellaceae</taxon>
        <taxon>Arenicella</taxon>
    </lineage>
</organism>
<dbReference type="PANTHER" id="PTHR14269:SF62">
    <property type="entry name" value="CDP-DIACYLGLYCEROL--GLYCEROL-3-PHOSPHATE 3-PHOSPHATIDYLTRANSFERASE 1, CHLOROPLASTIC"/>
    <property type="match status" value="1"/>
</dbReference>
<dbReference type="GO" id="GO:0016020">
    <property type="term" value="C:membrane"/>
    <property type="evidence" value="ECO:0007669"/>
    <property type="project" value="UniProtKB-SubCell"/>
</dbReference>
<keyword evidence="6" id="KW-0444">Lipid biosynthesis</keyword>
<evidence type="ECO:0000256" key="8">
    <source>
        <dbReference type="ARBA" id="ARBA00022692"/>
    </source>
</evidence>
<dbReference type="InterPro" id="IPR004570">
    <property type="entry name" value="Phosphatidylglycerol_P_synth"/>
</dbReference>
<evidence type="ECO:0000256" key="2">
    <source>
        <dbReference type="ARBA" id="ARBA00005042"/>
    </source>
</evidence>
<dbReference type="Gene3D" id="1.20.120.1760">
    <property type="match status" value="1"/>
</dbReference>
<dbReference type="InterPro" id="IPR048254">
    <property type="entry name" value="CDP_ALCOHOL_P_TRANSF_CS"/>
</dbReference>
<evidence type="ECO:0000256" key="5">
    <source>
        <dbReference type="ARBA" id="ARBA00014944"/>
    </source>
</evidence>
<dbReference type="GO" id="GO:0008444">
    <property type="term" value="F:CDP-diacylglycerol-glycerol-3-phosphate 3-phosphatidyltransferase activity"/>
    <property type="evidence" value="ECO:0007669"/>
    <property type="project" value="UniProtKB-UniRule"/>
</dbReference>
<dbReference type="GO" id="GO:0046474">
    <property type="term" value="P:glycerophospholipid biosynthetic process"/>
    <property type="evidence" value="ECO:0007669"/>
    <property type="project" value="TreeGrafter"/>
</dbReference>
<feature type="transmembrane region" description="Helical" evidence="17">
    <location>
        <begin position="7"/>
        <end position="25"/>
    </location>
</feature>
<evidence type="ECO:0000256" key="4">
    <source>
        <dbReference type="ARBA" id="ARBA00013170"/>
    </source>
</evidence>
<keyword evidence="7 16" id="KW-0808">Transferase</keyword>
<evidence type="ECO:0000256" key="13">
    <source>
        <dbReference type="ARBA" id="ARBA00023264"/>
    </source>
</evidence>
<evidence type="ECO:0000256" key="7">
    <source>
        <dbReference type="ARBA" id="ARBA00022679"/>
    </source>
</evidence>
<evidence type="ECO:0000313" key="18">
    <source>
        <dbReference type="EMBL" id="GHA15084.1"/>
    </source>
</evidence>
<sequence>MSLTIPNCLTLFRIIAIPLIAIIYFSDVRFGNWYCTIIFTLAGISDALDGYLARKWNQTSKLGAFLDPVADKLLVSTMLLLVVSNVELQRGLLNELLFIITVIIIISREITVSALREWMAEIGKRANVAVSVVGKYKTGIQMGAIGCLLFQHDFIGLPILLIGELMLYAAGVLTIWSMSIYLRAAYKAVQHD</sequence>
<evidence type="ECO:0000256" key="11">
    <source>
        <dbReference type="ARBA" id="ARBA00023136"/>
    </source>
</evidence>
<dbReference type="PIRSF" id="PIRSF000847">
    <property type="entry name" value="Phos_ph_gly_syn"/>
    <property type="match status" value="1"/>
</dbReference>
<evidence type="ECO:0000256" key="17">
    <source>
        <dbReference type="SAM" id="Phobius"/>
    </source>
</evidence>
<keyword evidence="19" id="KW-1185">Reference proteome</keyword>
<comment type="caution">
    <text evidence="18">The sequence shown here is derived from an EMBL/GenBank/DDBJ whole genome shotgun (WGS) entry which is preliminary data.</text>
</comment>
<feature type="transmembrane region" description="Helical" evidence="17">
    <location>
        <begin position="31"/>
        <end position="52"/>
    </location>
</feature>
<gene>
    <name evidence="18" type="ORF">GCM10008090_25800</name>
</gene>
<evidence type="ECO:0000256" key="3">
    <source>
        <dbReference type="ARBA" id="ARBA00010441"/>
    </source>
</evidence>
<evidence type="ECO:0000256" key="1">
    <source>
        <dbReference type="ARBA" id="ARBA00004141"/>
    </source>
</evidence>
<dbReference type="InterPro" id="IPR050324">
    <property type="entry name" value="CDP-alcohol_PTase-I"/>
</dbReference>
<evidence type="ECO:0000256" key="16">
    <source>
        <dbReference type="RuleBase" id="RU003750"/>
    </source>
</evidence>
<feature type="transmembrane region" description="Helical" evidence="17">
    <location>
        <begin position="96"/>
        <end position="115"/>
    </location>
</feature>
<comment type="catalytic activity">
    <reaction evidence="14">
        <text>a CDP-1,2-diacyl-sn-glycerol + sn-glycerol 3-phosphate = a 1,2-diacyl-sn-glycero-3-phospho-(1'-sn-glycero-3'-phosphate) + CMP + H(+)</text>
        <dbReference type="Rhea" id="RHEA:12593"/>
        <dbReference type="ChEBI" id="CHEBI:15378"/>
        <dbReference type="ChEBI" id="CHEBI:57597"/>
        <dbReference type="ChEBI" id="CHEBI:58332"/>
        <dbReference type="ChEBI" id="CHEBI:60110"/>
        <dbReference type="ChEBI" id="CHEBI:60377"/>
        <dbReference type="EC" id="2.7.8.5"/>
    </reaction>
</comment>
<evidence type="ECO:0000256" key="14">
    <source>
        <dbReference type="ARBA" id="ARBA00048586"/>
    </source>
</evidence>
<dbReference type="InterPro" id="IPR043130">
    <property type="entry name" value="CDP-OH_PTrfase_TM_dom"/>
</dbReference>
<dbReference type="PROSITE" id="PS00379">
    <property type="entry name" value="CDP_ALCOHOL_P_TRANSF"/>
    <property type="match status" value="1"/>
</dbReference>
<keyword evidence="10" id="KW-0443">Lipid metabolism</keyword>
<dbReference type="NCBIfam" id="TIGR00560">
    <property type="entry name" value="pgsA"/>
    <property type="match status" value="1"/>
</dbReference>
<dbReference type="Pfam" id="PF01066">
    <property type="entry name" value="CDP-OH_P_transf"/>
    <property type="match status" value="1"/>
</dbReference>
<keyword evidence="12" id="KW-0594">Phospholipid biosynthesis</keyword>
<protein>
    <recommendedName>
        <fullName evidence="5 15">CDP-diacylglycerol--glycerol-3-phosphate 3-phosphatidyltransferase</fullName>
        <ecNumber evidence="4 15">2.7.8.5</ecNumber>
    </recommendedName>
</protein>
<evidence type="ECO:0000256" key="15">
    <source>
        <dbReference type="NCBIfam" id="TIGR00560"/>
    </source>
</evidence>
<dbReference type="Proteomes" id="UP000614811">
    <property type="component" value="Unassembled WGS sequence"/>
</dbReference>
<evidence type="ECO:0000256" key="6">
    <source>
        <dbReference type="ARBA" id="ARBA00022516"/>
    </source>
</evidence>
<dbReference type="PANTHER" id="PTHR14269">
    <property type="entry name" value="CDP-DIACYLGLYCEROL--GLYCEROL-3-PHOSPHATE 3-PHOSPHATIDYLTRANSFERASE-RELATED"/>
    <property type="match status" value="1"/>
</dbReference>
<evidence type="ECO:0000256" key="10">
    <source>
        <dbReference type="ARBA" id="ARBA00023098"/>
    </source>
</evidence>